<name>A0A9P5NG57_GYMJU</name>
<feature type="region of interest" description="Disordered" evidence="1">
    <location>
        <begin position="156"/>
        <end position="186"/>
    </location>
</feature>
<feature type="region of interest" description="Disordered" evidence="1">
    <location>
        <begin position="75"/>
        <end position="103"/>
    </location>
</feature>
<feature type="compositionally biased region" description="Basic residues" evidence="1">
    <location>
        <begin position="1"/>
        <end position="13"/>
    </location>
</feature>
<organism evidence="2 3">
    <name type="scientific">Gymnopilus junonius</name>
    <name type="common">Spectacular rustgill mushroom</name>
    <name type="synonym">Gymnopilus spectabilis subsp. junonius</name>
    <dbReference type="NCBI Taxonomy" id="109634"/>
    <lineage>
        <taxon>Eukaryota</taxon>
        <taxon>Fungi</taxon>
        <taxon>Dikarya</taxon>
        <taxon>Basidiomycota</taxon>
        <taxon>Agaricomycotina</taxon>
        <taxon>Agaricomycetes</taxon>
        <taxon>Agaricomycetidae</taxon>
        <taxon>Agaricales</taxon>
        <taxon>Agaricineae</taxon>
        <taxon>Hymenogastraceae</taxon>
        <taxon>Gymnopilus</taxon>
    </lineage>
</organism>
<feature type="region of interest" description="Disordered" evidence="1">
    <location>
        <begin position="344"/>
        <end position="372"/>
    </location>
</feature>
<dbReference type="SUPFAM" id="SSF47095">
    <property type="entry name" value="HMG-box"/>
    <property type="match status" value="1"/>
</dbReference>
<dbReference type="InterPro" id="IPR036910">
    <property type="entry name" value="HMG_box_dom_sf"/>
</dbReference>
<evidence type="ECO:0000313" key="2">
    <source>
        <dbReference type="EMBL" id="KAF8884589.1"/>
    </source>
</evidence>
<gene>
    <name evidence="2" type="ORF">CPB84DRAFT_1827445</name>
</gene>
<sequence>MPAVRLTRRRKSSHATFSPAKPGTYGVTARPVTFAPNITPGTFTEPDPDDTANPLVALAATAADPAAGPHVKALFPNQDAPQTAPSRKRCPPGKRFSQGYIPRPPNAFMLFRADFRETEARSREHRGQPQQFVEDHWPSTRRQHHKIRFPDYRFRPVHNKNKQPKPNVAPAKDDATSKSKAAMAAEDERRCEEVAQLLLEGKKGDELAKAVQSLDRARSWEREQELEFELEMGSATNLMVILLSIVGAFKLVGPLVPATLCQHSTCLQRFTRIRLGSTLTKLQRRPSSVPLPNEWFANPNSFMGSGIALPSLPPFISRPASPVNSISRYTQAQNHNQIQFNNPFHTSESQPFAPAEGHHQPQGLFHPHPQHFSPNRASFGLGLRRASSAQPLLWRSQMQMERDPSPLPEVDPGLFGNFSFPTEHAGGHNTPPILAPMDTSVPPLMQHEHDLSSSAQSTSATFFRGQLGVDVLNNGFTGMNLDGLYASTDSAHGMGMALAFTQQRNVDGVYGMQMGMGGCTLMSPSWSLLIIWLGGGVVLPQPTQTPTQAEFATQQQEVVADDSHVF</sequence>
<evidence type="ECO:0000256" key="1">
    <source>
        <dbReference type="SAM" id="MobiDB-lite"/>
    </source>
</evidence>
<evidence type="ECO:0000313" key="3">
    <source>
        <dbReference type="Proteomes" id="UP000724874"/>
    </source>
</evidence>
<dbReference type="OrthoDB" id="6247875at2759"/>
<comment type="caution">
    <text evidence="2">The sequence shown here is derived from an EMBL/GenBank/DDBJ whole genome shotgun (WGS) entry which is preliminary data.</text>
</comment>
<feature type="region of interest" description="Disordered" evidence="1">
    <location>
        <begin position="1"/>
        <end position="28"/>
    </location>
</feature>
<proteinExistence type="predicted"/>
<protein>
    <submittedName>
        <fullName evidence="2">Uncharacterized protein</fullName>
    </submittedName>
</protein>
<reference evidence="2" key="1">
    <citation type="submission" date="2020-11" db="EMBL/GenBank/DDBJ databases">
        <authorList>
            <consortium name="DOE Joint Genome Institute"/>
            <person name="Ahrendt S."/>
            <person name="Riley R."/>
            <person name="Andreopoulos W."/>
            <person name="LaButti K."/>
            <person name="Pangilinan J."/>
            <person name="Ruiz-duenas F.J."/>
            <person name="Barrasa J.M."/>
            <person name="Sanchez-Garcia M."/>
            <person name="Camarero S."/>
            <person name="Miyauchi S."/>
            <person name="Serrano A."/>
            <person name="Linde D."/>
            <person name="Babiker R."/>
            <person name="Drula E."/>
            <person name="Ayuso-Fernandez I."/>
            <person name="Pacheco R."/>
            <person name="Padilla G."/>
            <person name="Ferreira P."/>
            <person name="Barriuso J."/>
            <person name="Kellner H."/>
            <person name="Castanera R."/>
            <person name="Alfaro M."/>
            <person name="Ramirez L."/>
            <person name="Pisabarro A.G."/>
            <person name="Kuo A."/>
            <person name="Tritt A."/>
            <person name="Lipzen A."/>
            <person name="He G."/>
            <person name="Yan M."/>
            <person name="Ng V."/>
            <person name="Cullen D."/>
            <person name="Martin F."/>
            <person name="Rosso M.-N."/>
            <person name="Henrissat B."/>
            <person name="Hibbett D."/>
            <person name="Martinez A.T."/>
            <person name="Grigoriev I.V."/>
        </authorList>
    </citation>
    <scope>NUCLEOTIDE SEQUENCE</scope>
    <source>
        <strain evidence="2">AH 44721</strain>
    </source>
</reference>
<dbReference type="Proteomes" id="UP000724874">
    <property type="component" value="Unassembled WGS sequence"/>
</dbReference>
<dbReference type="AlphaFoldDB" id="A0A9P5NG57"/>
<accession>A0A9P5NG57</accession>
<dbReference type="EMBL" id="JADNYJ010000107">
    <property type="protein sequence ID" value="KAF8884589.1"/>
    <property type="molecule type" value="Genomic_DNA"/>
</dbReference>
<keyword evidence="3" id="KW-1185">Reference proteome</keyword>